<gene>
    <name evidence="1" type="ORF">ACOLOM_LOCUS10066</name>
</gene>
<sequence>MMKLQAGNTALVVPAFEYTDLKEGLDSTNFPQKKEELLKLVDSKRLDMFHASWKPGHGPSDYAHWYEANEIYKVAKYQYQYEPYVIFPRNSVWCDERFVGYGANKAACLFELYLSGVEYWVLPEDFLIHQTHKYLEDARKHE</sequence>
<organism evidence="1 2">
    <name type="scientific">Acaulospora colombiana</name>
    <dbReference type="NCBI Taxonomy" id="27376"/>
    <lineage>
        <taxon>Eukaryota</taxon>
        <taxon>Fungi</taxon>
        <taxon>Fungi incertae sedis</taxon>
        <taxon>Mucoromycota</taxon>
        <taxon>Glomeromycotina</taxon>
        <taxon>Glomeromycetes</taxon>
        <taxon>Diversisporales</taxon>
        <taxon>Acaulosporaceae</taxon>
        <taxon>Acaulospora</taxon>
    </lineage>
</organism>
<evidence type="ECO:0000313" key="2">
    <source>
        <dbReference type="Proteomes" id="UP000789525"/>
    </source>
</evidence>
<name>A0ACA9P9K1_9GLOM</name>
<evidence type="ECO:0000313" key="1">
    <source>
        <dbReference type="EMBL" id="CAG8696946.1"/>
    </source>
</evidence>
<accession>A0ACA9P9K1</accession>
<protein>
    <submittedName>
        <fullName evidence="1">1160_t:CDS:1</fullName>
    </submittedName>
</protein>
<comment type="caution">
    <text evidence="1">The sequence shown here is derived from an EMBL/GenBank/DDBJ whole genome shotgun (WGS) entry which is preliminary data.</text>
</comment>
<feature type="non-terminal residue" evidence="1">
    <location>
        <position position="142"/>
    </location>
</feature>
<reference evidence="1" key="1">
    <citation type="submission" date="2021-06" db="EMBL/GenBank/DDBJ databases">
        <authorList>
            <person name="Kallberg Y."/>
            <person name="Tangrot J."/>
            <person name="Rosling A."/>
        </authorList>
    </citation>
    <scope>NUCLEOTIDE SEQUENCE</scope>
    <source>
        <strain evidence="1">CL356</strain>
    </source>
</reference>
<dbReference type="Proteomes" id="UP000789525">
    <property type="component" value="Unassembled WGS sequence"/>
</dbReference>
<proteinExistence type="predicted"/>
<keyword evidence="2" id="KW-1185">Reference proteome</keyword>
<dbReference type="EMBL" id="CAJVPT010031229">
    <property type="protein sequence ID" value="CAG8696946.1"/>
    <property type="molecule type" value="Genomic_DNA"/>
</dbReference>